<organism evidence="2">
    <name type="scientific">Bactrocera latifrons</name>
    <name type="common">Malaysian fruit fly</name>
    <name type="synonym">Chaetodacus latifrons</name>
    <dbReference type="NCBI Taxonomy" id="174628"/>
    <lineage>
        <taxon>Eukaryota</taxon>
        <taxon>Metazoa</taxon>
        <taxon>Ecdysozoa</taxon>
        <taxon>Arthropoda</taxon>
        <taxon>Hexapoda</taxon>
        <taxon>Insecta</taxon>
        <taxon>Pterygota</taxon>
        <taxon>Neoptera</taxon>
        <taxon>Endopterygota</taxon>
        <taxon>Diptera</taxon>
        <taxon>Brachycera</taxon>
        <taxon>Muscomorpha</taxon>
        <taxon>Tephritoidea</taxon>
        <taxon>Tephritidae</taxon>
        <taxon>Bactrocera</taxon>
        <taxon>Bactrocera</taxon>
    </lineage>
</organism>
<gene>
    <name evidence="2" type="ORF">c0_g1_i2</name>
</gene>
<reference evidence="2" key="1">
    <citation type="submission" date="2015-06" db="EMBL/GenBank/DDBJ databases">
        <authorList>
            <person name="Hoefler B.C."/>
            <person name="Straight P.D."/>
        </authorList>
    </citation>
    <scope>NUCLEOTIDE SEQUENCE</scope>
</reference>
<evidence type="ECO:0000313" key="2">
    <source>
        <dbReference type="EMBL" id="JAI34669.1"/>
    </source>
</evidence>
<name>A0A0K8V6W2_BACLA</name>
<evidence type="ECO:0000256" key="1">
    <source>
        <dbReference type="SAM" id="SignalP"/>
    </source>
</evidence>
<feature type="signal peptide" evidence="1">
    <location>
        <begin position="1"/>
        <end position="24"/>
    </location>
</feature>
<protein>
    <submittedName>
        <fullName evidence="2">Uncharacterized protein</fullName>
    </submittedName>
</protein>
<sequence length="234" mass="27492">MSQQMKNKYFIALLLVIGLTSTHATTTTTTEAPAEVPLTPRDQLYEAVTVDYLKLLDYELKESKELVERVLDDDRFQNIRSEILLDKKITLRSYVELVKEKNKKKEPSREYKAARFFYIFGKSLLYTDFIDIVARLEPTLSHYDCWIEDDFMSFGLETFIETLNQKRAKLVRDSVRRIDDYVNGLPPDQQRKATAQKLSDFSVKMKEATEVHEKMVVLKDFLRDYYLETPVEMS</sequence>
<feature type="chain" id="PRO_5005521820" evidence="1">
    <location>
        <begin position="25"/>
        <end position="234"/>
    </location>
</feature>
<proteinExistence type="predicted"/>
<dbReference type="AlphaFoldDB" id="A0A0K8V6W2"/>
<keyword evidence="1" id="KW-0732">Signal</keyword>
<dbReference type="OrthoDB" id="7995073at2759"/>
<dbReference type="EMBL" id="GDHF01017645">
    <property type="protein sequence ID" value="JAI34669.1"/>
    <property type="molecule type" value="Transcribed_RNA"/>
</dbReference>
<accession>A0A0K8V6W2</accession>